<dbReference type="InterPro" id="IPR048655">
    <property type="entry name" value="Irp3-like_C"/>
</dbReference>
<keyword evidence="4" id="KW-0614">Plasmid</keyword>
<sequence length="384" mass="40643">MPDPVEVVVCGTRFGEHYLSALAALRHQAAPRYRLAGIVARGSERSRSLAAHLGVPLYPDVASLPVSVEVACVVVRSAIVGGDGSSLARGLLERGIHVLQEHPVHPTDCARLKALGAAHGACYHINTFYPHLPAGQRFIDYARRSAAVHAPWFVEITTSLQLLYSSLDLVGRALGGAAPFQCVGPLALGPLASQASAGRPWPFRALQGLIGGVPFSLNLQTYLDAADPDHHSLVMHRIAIGGPQGNVLLANSYGPVLWSHPIYAPDYHRHGAEASYLLAPEAHRASRFNQLPTALPFGPAGAPSLGEASLHDFPHAILAALDELLAQVEAARAGAPDPARDSGWLAHGQAWLDIMRAVGQPVSVSLSEPPVPHPDPTAYARHAS</sequence>
<dbReference type="PANTHER" id="PTHR43377:SF1">
    <property type="entry name" value="BILIVERDIN REDUCTASE A"/>
    <property type="match status" value="1"/>
</dbReference>
<feature type="domain" description="Thiazolinyl imine reductase-like C-terminal" evidence="3">
    <location>
        <begin position="150"/>
        <end position="259"/>
    </location>
</feature>
<dbReference type="GO" id="GO:0000166">
    <property type="term" value="F:nucleotide binding"/>
    <property type="evidence" value="ECO:0007669"/>
    <property type="project" value="InterPro"/>
</dbReference>
<dbReference type="InterPro" id="IPR000683">
    <property type="entry name" value="Gfo/Idh/MocA-like_OxRdtase_N"/>
</dbReference>
<accession>F2LSV6</accession>
<name>F2LSV6_BURGS</name>
<dbReference type="InterPro" id="IPR010091">
    <property type="entry name" value="Thiazolinyl_imide_reductase"/>
</dbReference>
<organism evidence="4 5">
    <name type="scientific">Burkholderia gladioli (strain BSR3)</name>
    <dbReference type="NCBI Taxonomy" id="999541"/>
    <lineage>
        <taxon>Bacteria</taxon>
        <taxon>Pseudomonadati</taxon>
        <taxon>Pseudomonadota</taxon>
        <taxon>Betaproteobacteria</taxon>
        <taxon>Burkholderiales</taxon>
        <taxon>Burkholderiaceae</taxon>
        <taxon>Burkholderia</taxon>
    </lineage>
</organism>
<dbReference type="Pfam" id="PF21390">
    <property type="entry name" value="Irp3-like_C"/>
    <property type="match status" value="1"/>
</dbReference>
<dbReference type="NCBIfam" id="TIGR01761">
    <property type="entry name" value="thiaz-red"/>
    <property type="match status" value="1"/>
</dbReference>
<keyword evidence="5" id="KW-1185">Reference proteome</keyword>
<dbReference type="HOGENOM" id="CLU_065125_0_0_4"/>
<dbReference type="EMBL" id="CP002604">
    <property type="protein sequence ID" value="AEA65976.1"/>
    <property type="molecule type" value="Genomic_DNA"/>
</dbReference>
<dbReference type="Proteomes" id="UP000008316">
    <property type="component" value="Plasmid bgla_4p"/>
</dbReference>
<dbReference type="Gene3D" id="3.30.360.10">
    <property type="entry name" value="Dihydrodipicolinate Reductase, domain 2"/>
    <property type="match status" value="1"/>
</dbReference>
<proteinExistence type="predicted"/>
<dbReference type="Gene3D" id="3.40.50.720">
    <property type="entry name" value="NAD(P)-binding Rossmann-like Domain"/>
    <property type="match status" value="1"/>
</dbReference>
<evidence type="ECO:0000313" key="4">
    <source>
        <dbReference type="EMBL" id="AEA65976.1"/>
    </source>
</evidence>
<protein>
    <submittedName>
        <fullName evidence="4">Putative siderophore-like synthase protein</fullName>
    </submittedName>
</protein>
<dbReference type="PANTHER" id="PTHR43377">
    <property type="entry name" value="BILIVERDIN REDUCTASE A"/>
    <property type="match status" value="1"/>
</dbReference>
<dbReference type="Pfam" id="PF01408">
    <property type="entry name" value="GFO_IDH_MocA"/>
    <property type="match status" value="1"/>
</dbReference>
<geneLocation type="plasmid" evidence="4 5">
    <name>bgla_4p</name>
</geneLocation>
<gene>
    <name evidence="4" type="ordered locus">bgla_4p2110</name>
</gene>
<dbReference type="KEGG" id="bgd:bgla_4p2110"/>
<evidence type="ECO:0000259" key="2">
    <source>
        <dbReference type="Pfam" id="PF01408"/>
    </source>
</evidence>
<feature type="domain" description="Gfo/Idh/MocA-like oxidoreductase N-terminal" evidence="2">
    <location>
        <begin position="6"/>
        <end position="126"/>
    </location>
</feature>
<dbReference type="PIRSF" id="PIRSF017494">
    <property type="entry name" value="Thiaz_red"/>
    <property type="match status" value="1"/>
</dbReference>
<dbReference type="RefSeq" id="WP_013700146.1">
    <property type="nucleotide sequence ID" value="NC_015383.1"/>
</dbReference>
<evidence type="ECO:0000313" key="5">
    <source>
        <dbReference type="Proteomes" id="UP000008316"/>
    </source>
</evidence>
<reference evidence="4 5" key="1">
    <citation type="journal article" date="2011" name="J. Bacteriol.">
        <title>Complete genome sequence of Burkholderia gladioli BSR3.</title>
        <authorList>
            <person name="Seo Y.S."/>
            <person name="Lim J."/>
            <person name="Choi B.S."/>
            <person name="Kim H."/>
            <person name="Goo E."/>
            <person name="Lee B."/>
            <person name="Lim J.S."/>
            <person name="Choi I.Y."/>
            <person name="Moon J.S."/>
            <person name="Kim J."/>
            <person name="Hwang I."/>
        </authorList>
    </citation>
    <scope>NUCLEOTIDE SEQUENCE [LARGE SCALE GENOMIC DNA]</scope>
    <source>
        <strain evidence="5">BSR3</strain>
    </source>
</reference>
<evidence type="ECO:0000256" key="1">
    <source>
        <dbReference type="SAM" id="MobiDB-lite"/>
    </source>
</evidence>
<dbReference type="InterPro" id="IPR051450">
    <property type="entry name" value="Gfo/Idh/MocA_Oxidoreductases"/>
</dbReference>
<feature type="region of interest" description="Disordered" evidence="1">
    <location>
        <begin position="364"/>
        <end position="384"/>
    </location>
</feature>
<dbReference type="AlphaFoldDB" id="F2LSV6"/>
<dbReference type="SUPFAM" id="SSF51735">
    <property type="entry name" value="NAD(P)-binding Rossmann-fold domains"/>
    <property type="match status" value="1"/>
</dbReference>
<evidence type="ECO:0000259" key="3">
    <source>
        <dbReference type="Pfam" id="PF21390"/>
    </source>
</evidence>
<dbReference type="InterPro" id="IPR036291">
    <property type="entry name" value="NAD(P)-bd_dom_sf"/>
</dbReference>